<evidence type="ECO:0000256" key="5">
    <source>
        <dbReference type="ARBA" id="ARBA00023242"/>
    </source>
</evidence>
<dbReference type="OrthoDB" id="285729at2759"/>
<feature type="region of interest" description="Disordered" evidence="6">
    <location>
        <begin position="124"/>
        <end position="158"/>
    </location>
</feature>
<evidence type="ECO:0000256" key="4">
    <source>
        <dbReference type="ARBA" id="ARBA00015522"/>
    </source>
</evidence>
<comment type="similarity">
    <text evidence="3">Belongs to the NOP16 family.</text>
</comment>
<evidence type="ECO:0000256" key="3">
    <source>
        <dbReference type="ARBA" id="ARBA00008479"/>
    </source>
</evidence>
<comment type="subcellular location">
    <subcellularLocation>
        <location evidence="2">Nucleus</location>
        <location evidence="2">Nucleolus</location>
    </subcellularLocation>
</comment>
<dbReference type="InterPro" id="IPR019002">
    <property type="entry name" value="Ribosome_biogenesis_Nop16"/>
</dbReference>
<feature type="compositionally biased region" description="Basic residues" evidence="6">
    <location>
        <begin position="1"/>
        <end position="11"/>
    </location>
</feature>
<dbReference type="Pfam" id="PF09420">
    <property type="entry name" value="Nop16"/>
    <property type="match status" value="1"/>
</dbReference>
<feature type="region of interest" description="Disordered" evidence="6">
    <location>
        <begin position="1"/>
        <end position="47"/>
    </location>
</feature>
<dbReference type="GO" id="GO:0042273">
    <property type="term" value="P:ribosomal large subunit biogenesis"/>
    <property type="evidence" value="ECO:0007669"/>
    <property type="project" value="TreeGrafter"/>
</dbReference>
<reference evidence="7 8" key="1">
    <citation type="journal article" date="2016" name="Mol. Biol. Evol.">
        <title>Comparative Genomics of Early-Diverging Mushroom-Forming Fungi Provides Insights into the Origins of Lignocellulose Decay Capabilities.</title>
        <authorList>
            <person name="Nagy L.G."/>
            <person name="Riley R."/>
            <person name="Tritt A."/>
            <person name="Adam C."/>
            <person name="Daum C."/>
            <person name="Floudas D."/>
            <person name="Sun H."/>
            <person name="Yadav J.S."/>
            <person name="Pangilinan J."/>
            <person name="Larsson K.H."/>
            <person name="Matsuura K."/>
            <person name="Barry K."/>
            <person name="Labutti K."/>
            <person name="Kuo R."/>
            <person name="Ohm R.A."/>
            <person name="Bhattacharya S.S."/>
            <person name="Shirouzu T."/>
            <person name="Yoshinaga Y."/>
            <person name="Martin F.M."/>
            <person name="Grigoriev I.V."/>
            <person name="Hibbett D.S."/>
        </authorList>
    </citation>
    <scope>NUCLEOTIDE SEQUENCE [LARGE SCALE GENOMIC DNA]</scope>
    <source>
        <strain evidence="7 8">HHB10207 ss-3</strain>
    </source>
</reference>
<proteinExistence type="inferred from homology"/>
<accession>A0A166GTG1</accession>
<evidence type="ECO:0000256" key="2">
    <source>
        <dbReference type="ARBA" id="ARBA00004604"/>
    </source>
</evidence>
<protein>
    <recommendedName>
        <fullName evidence="4">Nucleolar protein 16</fullName>
    </recommendedName>
</protein>
<name>A0A166GTG1_9AGAM</name>
<keyword evidence="8" id="KW-1185">Reference proteome</keyword>
<organism evidence="7 8">
    <name type="scientific">Sistotremastrum suecicum HHB10207 ss-3</name>
    <dbReference type="NCBI Taxonomy" id="1314776"/>
    <lineage>
        <taxon>Eukaryota</taxon>
        <taxon>Fungi</taxon>
        <taxon>Dikarya</taxon>
        <taxon>Basidiomycota</taxon>
        <taxon>Agaricomycotina</taxon>
        <taxon>Agaricomycetes</taxon>
        <taxon>Sistotremastrales</taxon>
        <taxon>Sistotremastraceae</taxon>
        <taxon>Sistotremastrum</taxon>
    </lineage>
</organism>
<evidence type="ECO:0000313" key="7">
    <source>
        <dbReference type="EMBL" id="KZT41993.1"/>
    </source>
</evidence>
<dbReference type="GO" id="GO:0005730">
    <property type="term" value="C:nucleolus"/>
    <property type="evidence" value="ECO:0007669"/>
    <property type="project" value="UniProtKB-SubCell"/>
</dbReference>
<dbReference type="PANTHER" id="PTHR13243">
    <property type="entry name" value="HSPC111 PROTEIN-RELATED"/>
    <property type="match status" value="1"/>
</dbReference>
<sequence length="234" mass="26153">MANPRQRRKVKSSSYRPVKQSRRAAQKLRKQKPIRGPKALQDAWDPKKTLHQNYSALGLVQSLQPSASGGSEPNQAPAVIDLRPTLHPKASSSSNVEEPTPGPIRQQFGRIIRDEDGNVVRIELPEEDDAEVDGKGKEKELPWGKPLNDDSDEEMEVEAKTETVRAIEKLSAAARPKSRFSSQGELSLLRELVKAHGEDVEAMARDRRRNSWQRTAGQLKAAIRKAGGFDKLRR</sequence>
<gene>
    <name evidence="7" type="ORF">SISSUDRAFT_1041918</name>
</gene>
<dbReference type="AlphaFoldDB" id="A0A166GTG1"/>
<dbReference type="EMBL" id="KV428016">
    <property type="protein sequence ID" value="KZT41993.1"/>
    <property type="molecule type" value="Genomic_DNA"/>
</dbReference>
<evidence type="ECO:0000256" key="1">
    <source>
        <dbReference type="ARBA" id="ARBA00002889"/>
    </source>
</evidence>
<evidence type="ECO:0000256" key="6">
    <source>
        <dbReference type="SAM" id="MobiDB-lite"/>
    </source>
</evidence>
<evidence type="ECO:0000313" key="8">
    <source>
        <dbReference type="Proteomes" id="UP000076798"/>
    </source>
</evidence>
<dbReference type="PANTHER" id="PTHR13243:SF1">
    <property type="entry name" value="NUCLEOLAR PROTEIN 16"/>
    <property type="match status" value="1"/>
</dbReference>
<dbReference type="STRING" id="1314776.A0A166GTG1"/>
<feature type="compositionally biased region" description="Basic and acidic residues" evidence="6">
    <location>
        <begin position="132"/>
        <end position="142"/>
    </location>
</feature>
<feature type="compositionally biased region" description="Polar residues" evidence="6">
    <location>
        <begin position="63"/>
        <end position="74"/>
    </location>
</feature>
<keyword evidence="5" id="KW-0539">Nucleus</keyword>
<comment type="function">
    <text evidence="1">Involved in the biogenesis of the 60S ribosomal subunit.</text>
</comment>
<dbReference type="Proteomes" id="UP000076798">
    <property type="component" value="Unassembled WGS sequence"/>
</dbReference>
<feature type="region of interest" description="Disordered" evidence="6">
    <location>
        <begin position="63"/>
        <end position="112"/>
    </location>
</feature>
<feature type="compositionally biased region" description="Basic residues" evidence="6">
    <location>
        <begin position="19"/>
        <end position="35"/>
    </location>
</feature>